<dbReference type="Proteomes" id="UP000646548">
    <property type="component" value="Unassembled WGS sequence"/>
</dbReference>
<dbReference type="AlphaFoldDB" id="A0A834BWN9"/>
<feature type="signal peptide" evidence="1">
    <location>
        <begin position="1"/>
        <end position="19"/>
    </location>
</feature>
<proteinExistence type="predicted"/>
<sequence length="105" mass="12466">MKLFFFSCLFLRVLDRSRQQVYTAHTHQSIQRIRNHPEGGKKAHFKGFFAPKDLSILADTKKNCEEFICSMFFPPQKQELYACKEKQRELNARQYEGVLHTSHMK</sequence>
<evidence type="ECO:0008006" key="4">
    <source>
        <dbReference type="Google" id="ProtNLM"/>
    </source>
</evidence>
<keyword evidence="1" id="KW-0732">Signal</keyword>
<accession>A0A834BWN9</accession>
<name>A0A834BWN9_ORYME</name>
<feature type="chain" id="PRO_5032694762" description="GIY-YIG domain-containing protein" evidence="1">
    <location>
        <begin position="20"/>
        <end position="105"/>
    </location>
</feature>
<dbReference type="EMBL" id="WKFB01000819">
    <property type="protein sequence ID" value="KAF6717663.1"/>
    <property type="molecule type" value="Genomic_DNA"/>
</dbReference>
<protein>
    <recommendedName>
        <fullName evidence="4">GIY-YIG domain-containing protein</fullName>
    </recommendedName>
</protein>
<gene>
    <name evidence="2" type="ORF">FQA47_006672</name>
</gene>
<evidence type="ECO:0000313" key="2">
    <source>
        <dbReference type="EMBL" id="KAF6717663.1"/>
    </source>
</evidence>
<reference evidence="2" key="1">
    <citation type="journal article" name="BMC Genomics">
        <title>Long-read sequencing and de novo genome assembly of marine medaka (Oryzias melastigma).</title>
        <authorList>
            <person name="Liang P."/>
            <person name="Saqib H.S.A."/>
            <person name="Ni X."/>
            <person name="Shen Y."/>
        </authorList>
    </citation>
    <scope>NUCLEOTIDE SEQUENCE</scope>
    <source>
        <strain evidence="2">Bigg-433</strain>
    </source>
</reference>
<comment type="caution">
    <text evidence="2">The sequence shown here is derived from an EMBL/GenBank/DDBJ whole genome shotgun (WGS) entry which is preliminary data.</text>
</comment>
<evidence type="ECO:0000256" key="1">
    <source>
        <dbReference type="SAM" id="SignalP"/>
    </source>
</evidence>
<organism evidence="2 3">
    <name type="scientific">Oryzias melastigma</name>
    <name type="common">Marine medaka</name>
    <dbReference type="NCBI Taxonomy" id="30732"/>
    <lineage>
        <taxon>Eukaryota</taxon>
        <taxon>Metazoa</taxon>
        <taxon>Chordata</taxon>
        <taxon>Craniata</taxon>
        <taxon>Vertebrata</taxon>
        <taxon>Euteleostomi</taxon>
        <taxon>Actinopterygii</taxon>
        <taxon>Neopterygii</taxon>
        <taxon>Teleostei</taxon>
        <taxon>Neoteleostei</taxon>
        <taxon>Acanthomorphata</taxon>
        <taxon>Ovalentaria</taxon>
        <taxon>Atherinomorphae</taxon>
        <taxon>Beloniformes</taxon>
        <taxon>Adrianichthyidae</taxon>
        <taxon>Oryziinae</taxon>
        <taxon>Oryzias</taxon>
    </lineage>
</organism>
<evidence type="ECO:0000313" key="3">
    <source>
        <dbReference type="Proteomes" id="UP000646548"/>
    </source>
</evidence>